<dbReference type="PANTHER" id="PTHR43668">
    <property type="entry name" value="ALLANTOINASE"/>
    <property type="match status" value="1"/>
</dbReference>
<proteinExistence type="predicted"/>
<evidence type="ECO:0000313" key="2">
    <source>
        <dbReference type="EMBL" id="EFK97519.1"/>
    </source>
</evidence>
<comment type="caution">
    <text evidence="2">The sequence shown here is derived from an EMBL/GenBank/DDBJ whole genome shotgun (WGS) entry which is preliminary data.</text>
</comment>
<accession>D9PFZ5</accession>
<evidence type="ECO:0000256" key="1">
    <source>
        <dbReference type="ARBA" id="ARBA00001947"/>
    </source>
</evidence>
<reference evidence="2" key="1">
    <citation type="submission" date="2010-07" db="EMBL/GenBank/DDBJ databases">
        <authorList>
            <consortium name="CONSOLIDER consortium CSD2007-00005"/>
            <person name="Guazzaroni M.-E."/>
            <person name="Richter M."/>
            <person name="Garcia-Salamanca A."/>
            <person name="Yarza P."/>
            <person name="Ferrer M."/>
        </authorList>
    </citation>
    <scope>NUCLEOTIDE SEQUENCE</scope>
</reference>
<dbReference type="InterPro" id="IPR011059">
    <property type="entry name" value="Metal-dep_hydrolase_composite"/>
</dbReference>
<reference evidence="2" key="2">
    <citation type="journal article" date="2011" name="Microb. Ecol.">
        <title>Taxonomic and Functional Metagenomic Profiling of the Microbial Community in the Anoxic Sediment of a Sub-saline Shallow Lake (Laguna de Carrizo, Central Spain).</title>
        <authorList>
            <person name="Ferrer M."/>
            <person name="Guazzaroni M.E."/>
            <person name="Richter M."/>
            <person name="Garcia-Salamanca A."/>
            <person name="Yarza P."/>
            <person name="Suarez-Suarez A."/>
            <person name="Solano J."/>
            <person name="Alcaide M."/>
            <person name="van Dillewijn P."/>
            <person name="Molina-Henares M.A."/>
            <person name="Lopez-Cortes N."/>
            <person name="Al-Ramahi Y."/>
            <person name="Guerrero C."/>
            <person name="Acosta A."/>
            <person name="de Eugenio L.I."/>
            <person name="Martinez V."/>
            <person name="Marques S."/>
            <person name="Rojo F."/>
            <person name="Santero E."/>
            <person name="Genilloud O."/>
            <person name="Perez-Perez J."/>
            <person name="Rossello-Mora R."/>
            <person name="Ramos J.L."/>
        </authorList>
    </citation>
    <scope>NUCLEOTIDE SEQUENCE</scope>
</reference>
<name>D9PFZ5_9ZZZZ</name>
<dbReference type="Gene3D" id="3.20.20.140">
    <property type="entry name" value="Metal-dependent hydrolases"/>
    <property type="match status" value="1"/>
</dbReference>
<protein>
    <submittedName>
        <fullName evidence="2">Dihydroorotase, multifunctional complex type</fullName>
    </submittedName>
</protein>
<dbReference type="InterPro" id="IPR002195">
    <property type="entry name" value="Dihydroorotase_CS"/>
</dbReference>
<organism evidence="2">
    <name type="scientific">sediment metagenome</name>
    <dbReference type="NCBI Taxonomy" id="749907"/>
    <lineage>
        <taxon>unclassified sequences</taxon>
        <taxon>metagenomes</taxon>
        <taxon>ecological metagenomes</taxon>
    </lineage>
</organism>
<dbReference type="GO" id="GO:0005737">
    <property type="term" value="C:cytoplasm"/>
    <property type="evidence" value="ECO:0007669"/>
    <property type="project" value="TreeGrafter"/>
</dbReference>
<sequence>MTPEMIILQNGRILDPATGRDETGDIWIEGGKITVSGQEIPERALCVDLAGKWVMPGLIDMHVHLREPGHEYKETI</sequence>
<dbReference type="EMBL" id="ADZX01000143">
    <property type="protein sequence ID" value="EFK97519.1"/>
    <property type="molecule type" value="Genomic_DNA"/>
</dbReference>
<dbReference type="AlphaFoldDB" id="D9PFZ5"/>
<dbReference type="InterPro" id="IPR050138">
    <property type="entry name" value="DHOase/Allantoinase_Hydrolase"/>
</dbReference>
<feature type="non-terminal residue" evidence="2">
    <location>
        <position position="76"/>
    </location>
</feature>
<comment type="cofactor">
    <cofactor evidence="1">
        <name>Zn(2+)</name>
        <dbReference type="ChEBI" id="CHEBI:29105"/>
    </cofactor>
</comment>
<dbReference type="PANTHER" id="PTHR43668:SF2">
    <property type="entry name" value="ALLANTOINASE"/>
    <property type="match status" value="1"/>
</dbReference>
<gene>
    <name evidence="2" type="ORF">LDC_0440</name>
</gene>
<dbReference type="GO" id="GO:0004038">
    <property type="term" value="F:allantoinase activity"/>
    <property type="evidence" value="ECO:0007669"/>
    <property type="project" value="TreeGrafter"/>
</dbReference>
<dbReference type="SUPFAM" id="SSF51338">
    <property type="entry name" value="Composite domain of metallo-dependent hydrolases"/>
    <property type="match status" value="1"/>
</dbReference>
<dbReference type="PROSITE" id="PS00482">
    <property type="entry name" value="DIHYDROOROTASE_1"/>
    <property type="match status" value="1"/>
</dbReference>
<dbReference type="GO" id="GO:0006145">
    <property type="term" value="P:purine nucleobase catabolic process"/>
    <property type="evidence" value="ECO:0007669"/>
    <property type="project" value="TreeGrafter"/>
</dbReference>